<keyword evidence="2" id="KW-1185">Reference proteome</keyword>
<dbReference type="KEGG" id="vg:26796276"/>
<proteinExistence type="predicted"/>
<evidence type="ECO:0000313" key="2">
    <source>
        <dbReference type="Proteomes" id="UP000204057"/>
    </source>
</evidence>
<dbReference type="EMBL" id="KT381879">
    <property type="protein sequence ID" value="ALF01683.1"/>
    <property type="molecule type" value="Genomic_DNA"/>
</dbReference>
<organism evidence="1 2">
    <name type="scientific">Caulobacter phage Percy</name>
    <dbReference type="NCBI Taxonomy" id="1701809"/>
    <lineage>
        <taxon>Viruses</taxon>
        <taxon>Duplodnaviria</taxon>
        <taxon>Heunggongvirae</taxon>
        <taxon>Uroviricota</taxon>
        <taxon>Caudoviricetes</taxon>
        <taxon>Autographivirales</taxon>
        <taxon>Autonotataviridae</taxon>
        <taxon>Percyvirus</taxon>
        <taxon>Percyvirus percy</taxon>
    </lineage>
</organism>
<reference evidence="1 2" key="1">
    <citation type="journal article" date="2015" name="Genome Announc.">
        <title>Complete Genome Sequence of Caulobacter crescentus Podophage Percy.</title>
        <authorList>
            <person name="Lerma R.A."/>
            <person name="Tidwell T.J."/>
            <person name="Cahill J.L."/>
            <person name="Rasche E.S."/>
            <person name="Kuty Everett G.F."/>
        </authorList>
    </citation>
    <scope>NUCLEOTIDE SEQUENCE [LARGE SCALE GENOMIC DNA]</scope>
</reference>
<gene>
    <name evidence="1" type="ORF">CPT_Percy49</name>
</gene>
<dbReference type="Proteomes" id="UP000204057">
    <property type="component" value="Segment"/>
</dbReference>
<evidence type="ECO:0000313" key="1">
    <source>
        <dbReference type="EMBL" id="ALF01683.1"/>
    </source>
</evidence>
<name>A0A0M3UL69_9CAUD</name>
<dbReference type="GeneID" id="26796276"/>
<dbReference type="Pfam" id="PF11123">
    <property type="entry name" value="DNA_Packaging_2"/>
    <property type="match status" value="1"/>
</dbReference>
<sequence>MAADENALSALHNKVAQTLSKALDGTTIPAVVDEETGEVQAEEVFMPPSAAFITATIQFLKNNNITCTPADDNSLGELEAKLKAQQANRKNRLAKPDKADFALAAEAADFRTGLPN</sequence>
<accession>A0A0M3UL69</accession>
<dbReference type="InterPro" id="IPR024345">
    <property type="entry name" value="DNA_matur_Phage_T7-like"/>
</dbReference>
<dbReference type="RefSeq" id="YP_009225281.1">
    <property type="nucleotide sequence ID" value="NC_029092.1"/>
</dbReference>
<protein>
    <submittedName>
        <fullName evidence="1">Small terminase</fullName>
    </submittedName>
</protein>
<dbReference type="OrthoDB" id="41583at10239"/>